<dbReference type="Proteomes" id="UP000694846">
    <property type="component" value="Unplaced"/>
</dbReference>
<dbReference type="GO" id="GO:0015074">
    <property type="term" value="P:DNA integration"/>
    <property type="evidence" value="ECO:0007669"/>
    <property type="project" value="InterPro"/>
</dbReference>
<evidence type="ECO:0000259" key="1">
    <source>
        <dbReference type="PROSITE" id="PS50994"/>
    </source>
</evidence>
<protein>
    <submittedName>
        <fullName evidence="3">KRAB-A domain-containing protein 2-like</fullName>
    </submittedName>
</protein>
<dbReference type="OrthoDB" id="2499658at2759"/>
<dbReference type="GeneID" id="112691415"/>
<evidence type="ECO:0000313" key="3">
    <source>
        <dbReference type="RefSeq" id="XP_025421450.1"/>
    </source>
</evidence>
<dbReference type="GO" id="GO:0003676">
    <property type="term" value="F:nucleic acid binding"/>
    <property type="evidence" value="ECO:0007669"/>
    <property type="project" value="InterPro"/>
</dbReference>
<accession>A0A8B8GF26</accession>
<dbReference type="InterPro" id="IPR052160">
    <property type="entry name" value="Gypsy_RT_Integrase-like"/>
</dbReference>
<dbReference type="InterPro" id="IPR036397">
    <property type="entry name" value="RNaseH_sf"/>
</dbReference>
<dbReference type="PROSITE" id="PS50994">
    <property type="entry name" value="INTEGRASE"/>
    <property type="match status" value="1"/>
</dbReference>
<dbReference type="SUPFAM" id="SSF53098">
    <property type="entry name" value="Ribonuclease H-like"/>
    <property type="match status" value="1"/>
</dbReference>
<gene>
    <name evidence="3" type="primary">LOC112691415</name>
</gene>
<dbReference type="InterPro" id="IPR012337">
    <property type="entry name" value="RNaseH-like_sf"/>
</dbReference>
<evidence type="ECO:0000313" key="2">
    <source>
        <dbReference type="Proteomes" id="UP000694846"/>
    </source>
</evidence>
<organism evidence="2 3">
    <name type="scientific">Sipha flava</name>
    <name type="common">yellow sugarcane aphid</name>
    <dbReference type="NCBI Taxonomy" id="143950"/>
    <lineage>
        <taxon>Eukaryota</taxon>
        <taxon>Metazoa</taxon>
        <taxon>Ecdysozoa</taxon>
        <taxon>Arthropoda</taxon>
        <taxon>Hexapoda</taxon>
        <taxon>Insecta</taxon>
        <taxon>Pterygota</taxon>
        <taxon>Neoptera</taxon>
        <taxon>Paraneoptera</taxon>
        <taxon>Hemiptera</taxon>
        <taxon>Sternorrhyncha</taxon>
        <taxon>Aphidomorpha</taxon>
        <taxon>Aphidoidea</taxon>
        <taxon>Aphididae</taxon>
        <taxon>Sipha</taxon>
    </lineage>
</organism>
<sequence length="236" mass="26664">MQSQPDAQFRFILNYQDHLTKFVLLRPLQTKRAEEVASHVLDIFLTFGAPIFLHSENGREFVNNVITEFTALCPKLKIVLGKPRHSQSRGSIERANQDVERILASWITDNKSTNWSIGLKFFQFIGYKLYRAHHAGINMTPYKAMFGVNPRVGLVTSNLPNELIATINFEDELENLISTVITSENMIGQKAADTIDAIRKKAHANLEKQATQMMTRSENKFPAVEVGVNVDTASSR</sequence>
<feature type="domain" description="Integrase catalytic" evidence="1">
    <location>
        <begin position="1"/>
        <end position="149"/>
    </location>
</feature>
<dbReference type="InterPro" id="IPR001584">
    <property type="entry name" value="Integrase_cat-core"/>
</dbReference>
<proteinExistence type="predicted"/>
<keyword evidence="2" id="KW-1185">Reference proteome</keyword>
<dbReference type="Gene3D" id="3.30.420.10">
    <property type="entry name" value="Ribonuclease H-like superfamily/Ribonuclease H"/>
    <property type="match status" value="1"/>
</dbReference>
<dbReference type="PANTHER" id="PTHR47266">
    <property type="entry name" value="ENDONUCLEASE-RELATED"/>
    <property type="match status" value="1"/>
</dbReference>
<name>A0A8B8GF26_9HEMI</name>
<dbReference type="RefSeq" id="XP_025421450.1">
    <property type="nucleotide sequence ID" value="XM_025565665.1"/>
</dbReference>
<reference evidence="3" key="1">
    <citation type="submission" date="2025-08" db="UniProtKB">
        <authorList>
            <consortium name="RefSeq"/>
        </authorList>
    </citation>
    <scope>IDENTIFICATION</scope>
    <source>
        <tissue evidence="3">Whole body</tissue>
    </source>
</reference>
<dbReference type="AlphaFoldDB" id="A0A8B8GF26"/>